<reference evidence="14" key="2">
    <citation type="journal article" date="2023" name="Science">
        <title>Genomic signatures of disease resistance in endangered staghorn corals.</title>
        <authorList>
            <person name="Vollmer S.V."/>
            <person name="Selwyn J.D."/>
            <person name="Despard B.A."/>
            <person name="Roesel C.L."/>
        </authorList>
    </citation>
    <scope>NUCLEOTIDE SEQUENCE</scope>
    <source>
        <strain evidence="14">K2</strain>
    </source>
</reference>
<dbReference type="InterPro" id="IPR004087">
    <property type="entry name" value="KH_dom"/>
</dbReference>
<evidence type="ECO:0000256" key="10">
    <source>
        <dbReference type="PROSITE-ProRule" id="PRU00117"/>
    </source>
</evidence>
<dbReference type="Gene3D" id="3.30.1370.10">
    <property type="entry name" value="K Homology domain, type 1"/>
    <property type="match status" value="2"/>
</dbReference>
<dbReference type="PANTHER" id="PTHR23285:SF7">
    <property type="entry name" value="LD09246P1"/>
    <property type="match status" value="1"/>
</dbReference>
<dbReference type="InterPro" id="IPR001841">
    <property type="entry name" value="Znf_RING"/>
</dbReference>
<reference evidence="14" key="1">
    <citation type="journal article" date="2023" name="G3 (Bethesda)">
        <title>Whole genome assembly and annotation of the endangered Caribbean coral Acropora cervicornis.</title>
        <authorList>
            <person name="Selwyn J.D."/>
            <person name="Vollmer S.V."/>
        </authorList>
    </citation>
    <scope>NUCLEOTIDE SEQUENCE</scope>
    <source>
        <strain evidence="14">K2</strain>
    </source>
</reference>
<comment type="subcellular location">
    <subcellularLocation>
        <location evidence="2">Cytoplasm</location>
    </subcellularLocation>
    <subcellularLocation>
        <location evidence="1">Nucleus</location>
    </subcellularLocation>
</comment>
<gene>
    <name evidence="14" type="ORF">P5673_011840</name>
</gene>
<accession>A0AAD9QNV4</accession>
<evidence type="ECO:0000256" key="8">
    <source>
        <dbReference type="ARBA" id="ARBA00022884"/>
    </source>
</evidence>
<dbReference type="InterPro" id="IPR036612">
    <property type="entry name" value="KH_dom_type_1_sf"/>
</dbReference>
<keyword evidence="7" id="KW-0862">Zinc</keyword>
<feature type="compositionally biased region" description="Low complexity" evidence="12">
    <location>
        <begin position="361"/>
        <end position="372"/>
    </location>
</feature>
<dbReference type="SMART" id="SM00184">
    <property type="entry name" value="RING"/>
    <property type="match status" value="1"/>
</dbReference>
<evidence type="ECO:0000256" key="6">
    <source>
        <dbReference type="ARBA" id="ARBA00022771"/>
    </source>
</evidence>
<feature type="region of interest" description="Disordered" evidence="12">
    <location>
        <begin position="313"/>
        <end position="391"/>
    </location>
</feature>
<evidence type="ECO:0000256" key="9">
    <source>
        <dbReference type="ARBA" id="ARBA00023242"/>
    </source>
</evidence>
<dbReference type="GO" id="GO:0005634">
    <property type="term" value="C:nucleus"/>
    <property type="evidence" value="ECO:0007669"/>
    <property type="project" value="UniProtKB-SubCell"/>
</dbReference>
<dbReference type="FunFam" id="3.30.40.10:FF:000090">
    <property type="entry name" value="Mex-3 RNA-binding family member C"/>
    <property type="match status" value="1"/>
</dbReference>
<evidence type="ECO:0000256" key="1">
    <source>
        <dbReference type="ARBA" id="ARBA00004123"/>
    </source>
</evidence>
<organism evidence="14 15">
    <name type="scientific">Acropora cervicornis</name>
    <name type="common">Staghorn coral</name>
    <dbReference type="NCBI Taxonomy" id="6130"/>
    <lineage>
        <taxon>Eukaryota</taxon>
        <taxon>Metazoa</taxon>
        <taxon>Cnidaria</taxon>
        <taxon>Anthozoa</taxon>
        <taxon>Hexacorallia</taxon>
        <taxon>Scleractinia</taxon>
        <taxon>Astrocoeniina</taxon>
        <taxon>Acroporidae</taxon>
        <taxon>Acropora</taxon>
    </lineage>
</organism>
<dbReference type="Gene3D" id="3.30.40.10">
    <property type="entry name" value="Zinc/RING finger domain, C3HC4 (zinc finger)"/>
    <property type="match status" value="1"/>
</dbReference>
<keyword evidence="8 10" id="KW-0694">RNA-binding</keyword>
<name>A0AAD9QNV4_ACRCE</name>
<keyword evidence="6 11" id="KW-0863">Zinc-finger</keyword>
<evidence type="ECO:0000256" key="5">
    <source>
        <dbReference type="ARBA" id="ARBA00022737"/>
    </source>
</evidence>
<dbReference type="GO" id="GO:0005737">
    <property type="term" value="C:cytoplasm"/>
    <property type="evidence" value="ECO:0007669"/>
    <property type="project" value="UniProtKB-SubCell"/>
</dbReference>
<evidence type="ECO:0000256" key="11">
    <source>
        <dbReference type="PROSITE-ProRule" id="PRU00175"/>
    </source>
</evidence>
<evidence type="ECO:0000256" key="3">
    <source>
        <dbReference type="ARBA" id="ARBA00022490"/>
    </source>
</evidence>
<proteinExistence type="predicted"/>
<evidence type="ECO:0000313" key="14">
    <source>
        <dbReference type="EMBL" id="KAK2564411.1"/>
    </source>
</evidence>
<evidence type="ECO:0000256" key="4">
    <source>
        <dbReference type="ARBA" id="ARBA00022723"/>
    </source>
</evidence>
<dbReference type="CDD" id="cd22423">
    <property type="entry name" value="KH-I_MEX3_rpt1"/>
    <property type="match status" value="1"/>
</dbReference>
<dbReference type="CDD" id="cd22424">
    <property type="entry name" value="KH-I_MEX3_rpt2"/>
    <property type="match status" value="1"/>
</dbReference>
<evidence type="ECO:0000256" key="12">
    <source>
        <dbReference type="SAM" id="MobiDB-lite"/>
    </source>
</evidence>
<dbReference type="PROSITE" id="PS50084">
    <property type="entry name" value="KH_TYPE_1"/>
    <property type="match status" value="2"/>
</dbReference>
<evidence type="ECO:0000259" key="13">
    <source>
        <dbReference type="PROSITE" id="PS50089"/>
    </source>
</evidence>
<dbReference type="InterPro" id="IPR047228">
    <property type="entry name" value="KH-I_MEX3_rpt1"/>
</dbReference>
<dbReference type="SUPFAM" id="SSF57850">
    <property type="entry name" value="RING/U-box"/>
    <property type="match status" value="1"/>
</dbReference>
<dbReference type="GO" id="GO:0008270">
    <property type="term" value="F:zinc ion binding"/>
    <property type="evidence" value="ECO:0007669"/>
    <property type="project" value="UniProtKB-KW"/>
</dbReference>
<dbReference type="GO" id="GO:0003723">
    <property type="term" value="F:RNA binding"/>
    <property type="evidence" value="ECO:0007669"/>
    <property type="project" value="UniProtKB-UniRule"/>
</dbReference>
<comment type="caution">
    <text evidence="14">The sequence shown here is derived from an EMBL/GenBank/DDBJ whole genome shotgun (WGS) entry which is preliminary data.</text>
</comment>
<dbReference type="AlphaFoldDB" id="A0AAD9QNV4"/>
<keyword evidence="5" id="KW-0677">Repeat</keyword>
<sequence>MPSSLLVEMDRSANGQLIDADQRALQIELELSMLGLTNDDDQTSNAFDEIRNKRSVNMTECVPVPSSEHVAEIVGRQGCKIKALRAKTNTYIKTPVRGEDPVFVVTGRKEDVGLAKREIISAAEHFSQIRAQRKNNSLNSLAPGPPSPTTPGQTTIHVRVPYRVVGLVVGPKGATIKRIQQQTNTYIVTPSRDKEPVFEVTGMPDNVESARKEINNHITTRTGGRMDTADDVFINDALQNSFNDFAPGSIYSSVSSSFSAFRDSNSSLGLTQRTSSDSFYGYPSSKGSSINDGGFNPINSPFSVNGFFFSDLPSPTDRDVGSEGSSTGSGFDPAPAPPSPSIWGNIPSTRSMSEQAPFTRSSSLNNQALSSAIGRPASPHSAARRMKSDPITGNFSPLSAFTPFTTQVTASVSSIPATSSNGTAHVSSTESNGGVSTIRFNTEEANNNNTTLSPLGKDMKKKDCVICCESEVVAALVPCGHNLFCMECANRIKEENNSCPVCQKNIDQVLRIFS</sequence>
<dbReference type="PANTHER" id="PTHR23285">
    <property type="entry name" value="RING FINGER AND KH DOMAIN CONTAINING PROTEIN 1"/>
    <property type="match status" value="1"/>
</dbReference>
<evidence type="ECO:0000256" key="2">
    <source>
        <dbReference type="ARBA" id="ARBA00004496"/>
    </source>
</evidence>
<dbReference type="Pfam" id="PF00013">
    <property type="entry name" value="KH_1"/>
    <property type="match status" value="2"/>
</dbReference>
<feature type="domain" description="RING-type" evidence="13">
    <location>
        <begin position="464"/>
        <end position="503"/>
    </location>
</feature>
<dbReference type="FunFam" id="3.30.1370.10:FF:000012">
    <property type="entry name" value="Mex-3 RNA-binding family member D"/>
    <property type="match status" value="1"/>
</dbReference>
<keyword evidence="15" id="KW-1185">Reference proteome</keyword>
<protein>
    <submittedName>
        <fullName evidence="14">RNA-binding protein MEX3B</fullName>
    </submittedName>
</protein>
<evidence type="ECO:0000256" key="7">
    <source>
        <dbReference type="ARBA" id="ARBA00022833"/>
    </source>
</evidence>
<dbReference type="EMBL" id="JARQWQ010000022">
    <property type="protein sequence ID" value="KAK2564411.1"/>
    <property type="molecule type" value="Genomic_DNA"/>
</dbReference>
<dbReference type="InterPro" id="IPR047227">
    <property type="entry name" value="MEX3"/>
</dbReference>
<dbReference type="CDD" id="cd16518">
    <property type="entry name" value="RING-HC_MEX3"/>
    <property type="match status" value="1"/>
</dbReference>
<dbReference type="InterPro" id="IPR013083">
    <property type="entry name" value="Znf_RING/FYVE/PHD"/>
</dbReference>
<keyword evidence="4" id="KW-0479">Metal-binding</keyword>
<dbReference type="Pfam" id="PF13920">
    <property type="entry name" value="zf-C3HC4_3"/>
    <property type="match status" value="1"/>
</dbReference>
<evidence type="ECO:0000313" key="15">
    <source>
        <dbReference type="Proteomes" id="UP001249851"/>
    </source>
</evidence>
<keyword evidence="9" id="KW-0539">Nucleus</keyword>
<dbReference type="SUPFAM" id="SSF54791">
    <property type="entry name" value="Eukaryotic type KH-domain (KH-domain type I)"/>
    <property type="match status" value="2"/>
</dbReference>
<dbReference type="InterPro" id="IPR004088">
    <property type="entry name" value="KH_dom_type_1"/>
</dbReference>
<dbReference type="InterPro" id="IPR047226">
    <property type="entry name" value="KH-I_MEX3_rpt2"/>
</dbReference>
<dbReference type="PROSITE" id="PS50089">
    <property type="entry name" value="ZF_RING_2"/>
    <property type="match status" value="1"/>
</dbReference>
<feature type="compositionally biased region" description="Polar residues" evidence="12">
    <location>
        <begin position="346"/>
        <end position="360"/>
    </location>
</feature>
<dbReference type="Proteomes" id="UP001249851">
    <property type="component" value="Unassembled WGS sequence"/>
</dbReference>
<dbReference type="SMART" id="SM00322">
    <property type="entry name" value="KH"/>
    <property type="match status" value="2"/>
</dbReference>
<keyword evidence="3" id="KW-0963">Cytoplasm</keyword>